<organism evidence="1">
    <name type="scientific">Cacopsylla melanoneura</name>
    <dbReference type="NCBI Taxonomy" id="428564"/>
    <lineage>
        <taxon>Eukaryota</taxon>
        <taxon>Metazoa</taxon>
        <taxon>Ecdysozoa</taxon>
        <taxon>Arthropoda</taxon>
        <taxon>Hexapoda</taxon>
        <taxon>Insecta</taxon>
        <taxon>Pterygota</taxon>
        <taxon>Neoptera</taxon>
        <taxon>Paraneoptera</taxon>
        <taxon>Hemiptera</taxon>
        <taxon>Sternorrhyncha</taxon>
        <taxon>Psylloidea</taxon>
        <taxon>Psyllidae</taxon>
        <taxon>Psyllinae</taxon>
        <taxon>Cacopsylla</taxon>
    </lineage>
</organism>
<accession>A0A8D8LLF2</accession>
<protein>
    <submittedName>
        <fullName evidence="1">Uncharacterized protein</fullName>
    </submittedName>
</protein>
<reference evidence="1" key="1">
    <citation type="submission" date="2021-05" db="EMBL/GenBank/DDBJ databases">
        <authorList>
            <person name="Alioto T."/>
            <person name="Alioto T."/>
            <person name="Gomez Garrido J."/>
        </authorList>
    </citation>
    <scope>NUCLEOTIDE SEQUENCE</scope>
</reference>
<evidence type="ECO:0000313" key="1">
    <source>
        <dbReference type="EMBL" id="CAG6611985.1"/>
    </source>
</evidence>
<proteinExistence type="predicted"/>
<dbReference type="AlphaFoldDB" id="A0A8D8LLF2"/>
<sequence length="117" mass="13835">MLIRGVLRFWGRKLICFERFRSIFPSPYFLPVGGNEKLNRARIKQTSRQESYLIVCFRFSFVPFRNTQINSEPLRDHIKGKWIQVVDKTTKCLNRLLELGFSRRRQKAAATATALER</sequence>
<name>A0A8D8LLF2_9HEMI</name>
<dbReference type="EMBL" id="HBUF01023485">
    <property type="protein sequence ID" value="CAG6611985.1"/>
    <property type="molecule type" value="Transcribed_RNA"/>
</dbReference>